<protein>
    <submittedName>
        <fullName evidence="2">DUF433 domain-containing protein</fullName>
    </submittedName>
</protein>
<evidence type="ECO:0000313" key="2">
    <source>
        <dbReference type="EMBL" id="HGU58771.1"/>
    </source>
</evidence>
<dbReference type="InterPro" id="IPR009057">
    <property type="entry name" value="Homeodomain-like_sf"/>
</dbReference>
<accession>A0A7C4S4X6</accession>
<dbReference type="InterPro" id="IPR036388">
    <property type="entry name" value="WH-like_DNA-bd_sf"/>
</dbReference>
<dbReference type="SUPFAM" id="SSF46689">
    <property type="entry name" value="Homeodomain-like"/>
    <property type="match status" value="1"/>
</dbReference>
<dbReference type="InterPro" id="IPR007367">
    <property type="entry name" value="DUF433"/>
</dbReference>
<name>A0A7C4S4X6_9EURY</name>
<proteinExistence type="predicted"/>
<organism evidence="2">
    <name type="scientific">Geoglobus ahangari</name>
    <dbReference type="NCBI Taxonomy" id="113653"/>
    <lineage>
        <taxon>Archaea</taxon>
        <taxon>Methanobacteriati</taxon>
        <taxon>Methanobacteriota</taxon>
        <taxon>Archaeoglobi</taxon>
        <taxon>Archaeoglobales</taxon>
        <taxon>Archaeoglobaceae</taxon>
        <taxon>Geoglobus</taxon>
    </lineage>
</organism>
<dbReference type="EMBL" id="DTPI01000033">
    <property type="protein sequence ID" value="HGE66977.1"/>
    <property type="molecule type" value="Genomic_DNA"/>
</dbReference>
<comment type="caution">
    <text evidence="2">The sequence shown here is derived from an EMBL/GenBank/DDBJ whole genome shotgun (WGS) entry which is preliminary data.</text>
</comment>
<dbReference type="EMBL" id="DTAK01000006">
    <property type="protein sequence ID" value="HGU58771.1"/>
    <property type="molecule type" value="Genomic_DNA"/>
</dbReference>
<evidence type="ECO:0000313" key="3">
    <source>
        <dbReference type="EMBL" id="HHF48247.1"/>
    </source>
</evidence>
<evidence type="ECO:0000313" key="1">
    <source>
        <dbReference type="EMBL" id="HGE66977.1"/>
    </source>
</evidence>
<gene>
    <name evidence="3" type="ORF">ENL48_03465</name>
    <name evidence="2" type="ORF">ENT89_00865</name>
    <name evidence="1" type="ORF">ENX77_07695</name>
</gene>
<dbReference type="Gene3D" id="1.10.10.10">
    <property type="entry name" value="Winged helix-like DNA-binding domain superfamily/Winged helix DNA-binding domain"/>
    <property type="match status" value="1"/>
</dbReference>
<dbReference type="EMBL" id="DRUC01000053">
    <property type="protein sequence ID" value="HHF48247.1"/>
    <property type="molecule type" value="Genomic_DNA"/>
</dbReference>
<sequence length="86" mass="10705">MFMIIKEKGYARIKGSRVRVVDIVRKYYILRYSKREIAEQYGLTIEEVNEALWYYITHKREILEHLKKEEEITLELLRHRSREYIR</sequence>
<dbReference type="Pfam" id="PF04255">
    <property type="entry name" value="DUF433"/>
    <property type="match status" value="1"/>
</dbReference>
<reference evidence="2" key="1">
    <citation type="journal article" date="2020" name="mSystems">
        <title>Genome- and Community-Level Interaction Insights into Carbon Utilization and Element Cycling Functions of Hydrothermarchaeota in Hydrothermal Sediment.</title>
        <authorList>
            <person name="Zhou Z."/>
            <person name="Liu Y."/>
            <person name="Xu W."/>
            <person name="Pan J."/>
            <person name="Luo Z.H."/>
            <person name="Li M."/>
        </authorList>
    </citation>
    <scope>NUCLEOTIDE SEQUENCE [LARGE SCALE GENOMIC DNA]</scope>
    <source>
        <strain evidence="3">SpSt-10</strain>
        <strain evidence="2">SpSt-62</strain>
        <strain evidence="1">SpSt-97</strain>
    </source>
</reference>
<dbReference type="AlphaFoldDB" id="A0A7C4S4X6"/>